<keyword evidence="7" id="KW-0503">Monooxygenase</keyword>
<evidence type="ECO:0000256" key="4">
    <source>
        <dbReference type="ARBA" id="ARBA00023002"/>
    </source>
</evidence>
<dbReference type="SUPFAM" id="SSF48264">
    <property type="entry name" value="Cytochrome P450"/>
    <property type="match status" value="1"/>
</dbReference>
<comment type="caution">
    <text evidence="9">The sequence shown here is derived from an EMBL/GenBank/DDBJ whole genome shotgun (WGS) entry which is preliminary data.</text>
</comment>
<dbReference type="GO" id="GO:0020037">
    <property type="term" value="F:heme binding"/>
    <property type="evidence" value="ECO:0007669"/>
    <property type="project" value="InterPro"/>
</dbReference>
<keyword evidence="6 7" id="KW-0349">Heme</keyword>
<feature type="binding site" description="axial binding residue" evidence="6">
    <location>
        <position position="439"/>
    </location>
    <ligand>
        <name>heme</name>
        <dbReference type="ChEBI" id="CHEBI:30413"/>
    </ligand>
    <ligandPart>
        <name>Fe</name>
        <dbReference type="ChEBI" id="CHEBI:18248"/>
    </ligandPart>
</feature>
<evidence type="ECO:0008006" key="11">
    <source>
        <dbReference type="Google" id="ProtNLM"/>
    </source>
</evidence>
<keyword evidence="10" id="KW-1185">Reference proteome</keyword>
<protein>
    <recommendedName>
        <fullName evidence="11">Cytochrome P450</fullName>
    </recommendedName>
</protein>
<evidence type="ECO:0000256" key="7">
    <source>
        <dbReference type="RuleBase" id="RU000461"/>
    </source>
</evidence>
<gene>
    <name evidence="9" type="ORF">NLI96_g7662</name>
</gene>
<keyword evidence="8" id="KW-0472">Membrane</keyword>
<dbReference type="EMBL" id="JANAWD010000321">
    <property type="protein sequence ID" value="KAJ3481441.1"/>
    <property type="molecule type" value="Genomic_DNA"/>
</dbReference>
<sequence>MNDITSGIIYCLFALCLIAIFDAIIPDKLCHIPTVGPSGRISSYLGALRYVFWSREMLVEGYRKHKGGIFKVAEFGYGWRVMVTSKSHIEEIRLGDDVLSASDANNFIVEGDYTMPGVHEHQIHAPIVLSHLGRDVDLDRIIPAVYDEIVEGFNQLVASSHEWKASAVAHLSEQLLCRVTNRTFVGLPLCRNPEFTRTVTDLSSATVLVSLTFKFTPEFLKPLFFRVFHSKFRSSASRGAALLHPVVEHRTQTNHCSTLEEAEKLEKPNDVLQWTMDALNGAFETLATQVLSLTFPAMHGPSTTFSHALYHLAADPTYVKVLRQEAHEVTQREGLTKSALRQMYMLDSFLKETLRKHSPILASMLRMAKKDFMFSDGTFIPKGTMVSVASDAIHHDEGFYSDPEVFNPWRFSDDGTNKIKDVTATSTEFLIFGHGRHACPGRFFAFTELKLMLIHLVLNYDVILADSLIGSPSPDIWLNGVNFPNPRVQVLFRKVQVPG</sequence>
<evidence type="ECO:0000256" key="1">
    <source>
        <dbReference type="ARBA" id="ARBA00001971"/>
    </source>
</evidence>
<dbReference type="PANTHER" id="PTHR46206">
    <property type="entry name" value="CYTOCHROME P450"/>
    <property type="match status" value="1"/>
</dbReference>
<reference evidence="9" key="1">
    <citation type="submission" date="2022-07" db="EMBL/GenBank/DDBJ databases">
        <title>Genome Sequence of Physisporinus lineatus.</title>
        <authorList>
            <person name="Buettner E."/>
        </authorList>
    </citation>
    <scope>NUCLEOTIDE SEQUENCE</scope>
    <source>
        <strain evidence="9">VT162</strain>
    </source>
</reference>
<proteinExistence type="inferred from homology"/>
<dbReference type="PROSITE" id="PS00086">
    <property type="entry name" value="CYTOCHROME_P450"/>
    <property type="match status" value="1"/>
</dbReference>
<dbReference type="GO" id="GO:0005506">
    <property type="term" value="F:iron ion binding"/>
    <property type="evidence" value="ECO:0007669"/>
    <property type="project" value="InterPro"/>
</dbReference>
<dbReference type="InterPro" id="IPR017972">
    <property type="entry name" value="Cyt_P450_CS"/>
</dbReference>
<accession>A0AAD5V0Y4</accession>
<dbReference type="GO" id="GO:0016705">
    <property type="term" value="F:oxidoreductase activity, acting on paired donors, with incorporation or reduction of molecular oxygen"/>
    <property type="evidence" value="ECO:0007669"/>
    <property type="project" value="InterPro"/>
</dbReference>
<dbReference type="PRINTS" id="PR00465">
    <property type="entry name" value="EP450IV"/>
</dbReference>
<name>A0AAD5V0Y4_9APHY</name>
<evidence type="ECO:0000256" key="3">
    <source>
        <dbReference type="ARBA" id="ARBA00022723"/>
    </source>
</evidence>
<comment type="similarity">
    <text evidence="2 7">Belongs to the cytochrome P450 family.</text>
</comment>
<organism evidence="9 10">
    <name type="scientific">Meripilus lineatus</name>
    <dbReference type="NCBI Taxonomy" id="2056292"/>
    <lineage>
        <taxon>Eukaryota</taxon>
        <taxon>Fungi</taxon>
        <taxon>Dikarya</taxon>
        <taxon>Basidiomycota</taxon>
        <taxon>Agaricomycotina</taxon>
        <taxon>Agaricomycetes</taxon>
        <taxon>Polyporales</taxon>
        <taxon>Meripilaceae</taxon>
        <taxon>Meripilus</taxon>
    </lineage>
</organism>
<evidence type="ECO:0000256" key="8">
    <source>
        <dbReference type="SAM" id="Phobius"/>
    </source>
</evidence>
<evidence type="ECO:0000256" key="5">
    <source>
        <dbReference type="ARBA" id="ARBA00023004"/>
    </source>
</evidence>
<keyword evidence="8" id="KW-1133">Transmembrane helix</keyword>
<keyword evidence="8" id="KW-0812">Transmembrane</keyword>
<dbReference type="InterPro" id="IPR002403">
    <property type="entry name" value="Cyt_P450_E_grp-IV"/>
</dbReference>
<keyword evidence="3 6" id="KW-0479">Metal-binding</keyword>
<dbReference type="InterPro" id="IPR001128">
    <property type="entry name" value="Cyt_P450"/>
</dbReference>
<dbReference type="Gene3D" id="1.10.630.10">
    <property type="entry name" value="Cytochrome P450"/>
    <property type="match status" value="1"/>
</dbReference>
<keyword evidence="4 7" id="KW-0560">Oxidoreductase</keyword>
<evidence type="ECO:0000256" key="2">
    <source>
        <dbReference type="ARBA" id="ARBA00010617"/>
    </source>
</evidence>
<evidence type="ECO:0000313" key="10">
    <source>
        <dbReference type="Proteomes" id="UP001212997"/>
    </source>
</evidence>
<dbReference type="Pfam" id="PF00067">
    <property type="entry name" value="p450"/>
    <property type="match status" value="1"/>
</dbReference>
<dbReference type="CDD" id="cd11041">
    <property type="entry name" value="CYP503A1-like"/>
    <property type="match status" value="1"/>
</dbReference>
<dbReference type="AlphaFoldDB" id="A0AAD5V0Y4"/>
<comment type="cofactor">
    <cofactor evidence="1 6">
        <name>heme</name>
        <dbReference type="ChEBI" id="CHEBI:30413"/>
    </cofactor>
</comment>
<dbReference type="GO" id="GO:0004497">
    <property type="term" value="F:monooxygenase activity"/>
    <property type="evidence" value="ECO:0007669"/>
    <property type="project" value="UniProtKB-KW"/>
</dbReference>
<keyword evidence="5 6" id="KW-0408">Iron</keyword>
<dbReference type="Proteomes" id="UP001212997">
    <property type="component" value="Unassembled WGS sequence"/>
</dbReference>
<feature type="transmembrane region" description="Helical" evidence="8">
    <location>
        <begin position="7"/>
        <end position="25"/>
    </location>
</feature>
<dbReference type="InterPro" id="IPR036396">
    <property type="entry name" value="Cyt_P450_sf"/>
</dbReference>
<evidence type="ECO:0000256" key="6">
    <source>
        <dbReference type="PIRSR" id="PIRSR602403-1"/>
    </source>
</evidence>
<evidence type="ECO:0000313" key="9">
    <source>
        <dbReference type="EMBL" id="KAJ3481441.1"/>
    </source>
</evidence>